<dbReference type="EMBL" id="BK016105">
    <property type="protein sequence ID" value="DAF95200.1"/>
    <property type="molecule type" value="Genomic_DNA"/>
</dbReference>
<proteinExistence type="predicted"/>
<evidence type="ECO:0000313" key="1">
    <source>
        <dbReference type="EMBL" id="DAF95200.1"/>
    </source>
</evidence>
<name>A0A8S5UL35_9VIRU</name>
<organism evidence="1">
    <name type="scientific">Microviridae sp. ctrJ69</name>
    <dbReference type="NCBI Taxonomy" id="2825007"/>
    <lineage>
        <taxon>Viruses</taxon>
        <taxon>Monodnaviria</taxon>
        <taxon>Sangervirae</taxon>
        <taxon>Phixviricota</taxon>
        <taxon>Malgrandaviricetes</taxon>
        <taxon>Petitvirales</taxon>
        <taxon>Microviridae</taxon>
    </lineage>
</organism>
<protein>
    <submittedName>
        <fullName evidence="1">Uncharacterized protein</fullName>
    </submittedName>
</protein>
<sequence>MRTDTSQYPCGFEACYLKNSVILADFIKD</sequence>
<accession>A0A8S5UL35</accession>
<reference evidence="1" key="1">
    <citation type="journal article" date="2021" name="Proc. Natl. Acad. Sci. U.S.A.">
        <title>A Catalog of Tens of Thousands of Viruses from Human Metagenomes Reveals Hidden Associations with Chronic Diseases.</title>
        <authorList>
            <person name="Tisza M.J."/>
            <person name="Buck C.B."/>
        </authorList>
    </citation>
    <scope>NUCLEOTIDE SEQUENCE</scope>
    <source>
        <strain evidence="1">CtrJ69</strain>
    </source>
</reference>